<accession>A0ABS8EQC1</accession>
<dbReference type="Pfam" id="PF23598">
    <property type="entry name" value="LRR_14"/>
    <property type="match status" value="1"/>
</dbReference>
<feature type="non-terminal residue" evidence="4">
    <location>
        <position position="306"/>
    </location>
</feature>
<keyword evidence="5" id="KW-1185">Reference proteome</keyword>
<keyword evidence="1" id="KW-0433">Leucine-rich repeat</keyword>
<evidence type="ECO:0000259" key="3">
    <source>
        <dbReference type="Pfam" id="PF23598"/>
    </source>
</evidence>
<dbReference type="InterPro" id="IPR055414">
    <property type="entry name" value="LRR_R13L4/SHOC2-like"/>
</dbReference>
<keyword evidence="2" id="KW-0677">Repeat</keyword>
<sequence length="306" mass="35504">MIKKLTIYLFISVVVSNCNTYKTFYKTTEGAASQTNTKTKIYRFNLTNSNFNTAKKHLSQLPDLRMLNLSGASKNTDTLNSLLNEIPNPEKLQVLLLNDIDLEHIPSAIKRFKYLKQLSLNKNPKLNLDETFTTIQNLPIVFLNLQYNDLHKLPASIQFIETLSDLNLTGNNVTDAQTYTYLSQLTKLRSLWLNYNNLDVFPKTTSQLKQLRNLYFEHNNIRELPEDFKQLKKVWVIHAGHNKFTSLPKQLSEMEALLLLHINNCKIKTIPEDFSSKKISLFGLIMDNNLLSEQDKLKWKKEFKGF</sequence>
<evidence type="ECO:0000256" key="1">
    <source>
        <dbReference type="ARBA" id="ARBA00022614"/>
    </source>
</evidence>
<dbReference type="InterPro" id="IPR050216">
    <property type="entry name" value="LRR_domain-containing"/>
</dbReference>
<dbReference type="PROSITE" id="PS51450">
    <property type="entry name" value="LRR"/>
    <property type="match status" value="1"/>
</dbReference>
<protein>
    <submittedName>
        <fullName evidence="4">Leucine-rich repeat domain-containing protein</fullName>
    </submittedName>
</protein>
<evidence type="ECO:0000313" key="5">
    <source>
        <dbReference type="Proteomes" id="UP000778797"/>
    </source>
</evidence>
<dbReference type="SUPFAM" id="SSF52058">
    <property type="entry name" value="L domain-like"/>
    <property type="match status" value="1"/>
</dbReference>
<evidence type="ECO:0000313" key="4">
    <source>
        <dbReference type="EMBL" id="MCC1485439.1"/>
    </source>
</evidence>
<dbReference type="InterPro" id="IPR032675">
    <property type="entry name" value="LRR_dom_sf"/>
</dbReference>
<dbReference type="EMBL" id="JAFMPT010000023">
    <property type="protein sequence ID" value="MCC1485439.1"/>
    <property type="molecule type" value="Genomic_DNA"/>
</dbReference>
<proteinExistence type="predicted"/>
<reference evidence="5" key="1">
    <citation type="submission" date="2021-03" db="EMBL/GenBank/DDBJ databases">
        <title>Genome of Cognatishimia sp. F0-27.</title>
        <authorList>
            <person name="Ping X."/>
        </authorList>
    </citation>
    <scope>NUCLEOTIDE SEQUENCE [LARGE SCALE GENOMIC DNA]</scope>
    <source>
        <strain evidence="5">E313</strain>
    </source>
</reference>
<dbReference type="SMART" id="SM00369">
    <property type="entry name" value="LRR_TYP"/>
    <property type="match status" value="3"/>
</dbReference>
<name>A0ABS8EQC1_9FLAO</name>
<dbReference type="InterPro" id="IPR003591">
    <property type="entry name" value="Leu-rich_rpt_typical-subtyp"/>
</dbReference>
<gene>
    <name evidence="4" type="ORF">J1C55_12610</name>
</gene>
<feature type="domain" description="Disease resistance R13L4/SHOC-2-like LRR" evidence="3">
    <location>
        <begin position="161"/>
        <end position="265"/>
    </location>
</feature>
<organism evidence="4 5">
    <name type="scientific">Winogradskyella immobilis</name>
    <dbReference type="NCBI Taxonomy" id="2816852"/>
    <lineage>
        <taxon>Bacteria</taxon>
        <taxon>Pseudomonadati</taxon>
        <taxon>Bacteroidota</taxon>
        <taxon>Flavobacteriia</taxon>
        <taxon>Flavobacteriales</taxon>
        <taxon>Flavobacteriaceae</taxon>
        <taxon>Winogradskyella</taxon>
    </lineage>
</organism>
<dbReference type="Proteomes" id="UP000778797">
    <property type="component" value="Unassembled WGS sequence"/>
</dbReference>
<reference evidence="5" key="2">
    <citation type="submission" date="2023-07" db="EMBL/GenBank/DDBJ databases">
        <title>Genome of Winogradskyella sp. E313.</title>
        <authorList>
            <person name="Zhou Y."/>
        </authorList>
    </citation>
    <scope>NUCLEOTIDE SEQUENCE [LARGE SCALE GENOMIC DNA]</scope>
    <source>
        <strain evidence="5">E313</strain>
    </source>
</reference>
<dbReference type="PANTHER" id="PTHR48051">
    <property type="match status" value="1"/>
</dbReference>
<evidence type="ECO:0000256" key="2">
    <source>
        <dbReference type="ARBA" id="ARBA00022737"/>
    </source>
</evidence>
<dbReference type="PANTHER" id="PTHR48051:SF1">
    <property type="entry name" value="RAS SUPPRESSOR PROTEIN 1"/>
    <property type="match status" value="1"/>
</dbReference>
<dbReference type="RefSeq" id="WP_227477931.1">
    <property type="nucleotide sequence ID" value="NZ_JAFMPT010000023.1"/>
</dbReference>
<dbReference type="InterPro" id="IPR001611">
    <property type="entry name" value="Leu-rich_rpt"/>
</dbReference>
<dbReference type="Gene3D" id="3.80.10.10">
    <property type="entry name" value="Ribonuclease Inhibitor"/>
    <property type="match status" value="1"/>
</dbReference>
<comment type="caution">
    <text evidence="4">The sequence shown here is derived from an EMBL/GenBank/DDBJ whole genome shotgun (WGS) entry which is preliminary data.</text>
</comment>